<dbReference type="InterPro" id="IPR011250">
    <property type="entry name" value="OMP/PagP_B-barrel"/>
</dbReference>
<dbReference type="AlphaFoldDB" id="A0A5B9EFG2"/>
<proteinExistence type="predicted"/>
<keyword evidence="3" id="KW-1185">Reference proteome</keyword>
<feature type="chain" id="PRO_5022741820" description="Porin family protein" evidence="1">
    <location>
        <begin position="26"/>
        <end position="218"/>
    </location>
</feature>
<dbReference type="KEGG" id="talb:FTW19_18790"/>
<organism evidence="2 3">
    <name type="scientific">Terriglobus albidus</name>
    <dbReference type="NCBI Taxonomy" id="1592106"/>
    <lineage>
        <taxon>Bacteria</taxon>
        <taxon>Pseudomonadati</taxon>
        <taxon>Acidobacteriota</taxon>
        <taxon>Terriglobia</taxon>
        <taxon>Terriglobales</taxon>
        <taxon>Acidobacteriaceae</taxon>
        <taxon>Terriglobus</taxon>
    </lineage>
</organism>
<dbReference type="Gene3D" id="2.40.160.20">
    <property type="match status" value="1"/>
</dbReference>
<dbReference type="Proteomes" id="UP000321820">
    <property type="component" value="Chromosome"/>
</dbReference>
<dbReference type="SUPFAM" id="SSF56925">
    <property type="entry name" value="OMPA-like"/>
    <property type="match status" value="1"/>
</dbReference>
<keyword evidence="1" id="KW-0732">Signal</keyword>
<reference evidence="2 3" key="1">
    <citation type="submission" date="2019-08" db="EMBL/GenBank/DDBJ databases">
        <title>Complete genome sequence of Terriglobus albidus strain ORNL.</title>
        <authorList>
            <person name="Podar M."/>
        </authorList>
    </citation>
    <scope>NUCLEOTIDE SEQUENCE [LARGE SCALE GENOMIC DNA]</scope>
    <source>
        <strain evidence="2 3">ORNL</strain>
    </source>
</reference>
<evidence type="ECO:0000256" key="1">
    <source>
        <dbReference type="SAM" id="SignalP"/>
    </source>
</evidence>
<sequence>MSKLCRAFLIAGLGLASVVSTSAHAQTSTTKRLAKHLDRMDFALQGAYVSHSSVNGTNYLNQKVDQSASTTFGALVQLRYTKSPLVGFEFNWNYSRSTQTYVRSNNPTLTVQTTPNEFTLGYVYHGPEIAGIKTFASAGAGATEFKPTRFGGVGLQPQARATYYYAFGGEMPVFTPNIGVRVQFRQAFHKAPDFGQNYLTLQKQNSTIEPAFGFYVHF</sequence>
<dbReference type="OrthoDB" id="122222at2"/>
<evidence type="ECO:0000313" key="3">
    <source>
        <dbReference type="Proteomes" id="UP000321820"/>
    </source>
</evidence>
<name>A0A5B9EFG2_9BACT</name>
<accession>A0A5B9EFG2</accession>
<feature type="signal peptide" evidence="1">
    <location>
        <begin position="1"/>
        <end position="25"/>
    </location>
</feature>
<protein>
    <recommendedName>
        <fullName evidence="4">Porin family protein</fullName>
    </recommendedName>
</protein>
<dbReference type="RefSeq" id="WP_147649115.1">
    <property type="nucleotide sequence ID" value="NZ_CP042806.1"/>
</dbReference>
<evidence type="ECO:0008006" key="4">
    <source>
        <dbReference type="Google" id="ProtNLM"/>
    </source>
</evidence>
<dbReference type="EMBL" id="CP042806">
    <property type="protein sequence ID" value="QEE29845.1"/>
    <property type="molecule type" value="Genomic_DNA"/>
</dbReference>
<gene>
    <name evidence="2" type="ORF">FTW19_18790</name>
</gene>
<evidence type="ECO:0000313" key="2">
    <source>
        <dbReference type="EMBL" id="QEE29845.1"/>
    </source>
</evidence>